<evidence type="ECO:0000313" key="2">
    <source>
        <dbReference type="EMBL" id="WEK34143.1"/>
    </source>
</evidence>
<dbReference type="PANTHER" id="PTHR43685:SF2">
    <property type="entry name" value="GLYCOSYLTRANSFERASE 2-LIKE DOMAIN-CONTAINING PROTEIN"/>
    <property type="match status" value="1"/>
</dbReference>
<feature type="domain" description="Glycosyltransferase 2-like" evidence="1">
    <location>
        <begin position="4"/>
        <end position="129"/>
    </location>
</feature>
<dbReference type="GO" id="GO:0016757">
    <property type="term" value="F:glycosyltransferase activity"/>
    <property type="evidence" value="ECO:0007669"/>
    <property type="project" value="UniProtKB-KW"/>
</dbReference>
<dbReference type="PANTHER" id="PTHR43685">
    <property type="entry name" value="GLYCOSYLTRANSFERASE"/>
    <property type="match status" value="1"/>
</dbReference>
<proteinExistence type="predicted"/>
<dbReference type="InterPro" id="IPR001173">
    <property type="entry name" value="Glyco_trans_2-like"/>
</dbReference>
<organism evidence="2 3">
    <name type="scientific">Candidatus Pseudobacter hemicellulosilyticus</name>
    <dbReference type="NCBI Taxonomy" id="3121375"/>
    <lineage>
        <taxon>Bacteria</taxon>
        <taxon>Pseudomonadati</taxon>
        <taxon>Bacteroidota</taxon>
        <taxon>Chitinophagia</taxon>
        <taxon>Chitinophagales</taxon>
        <taxon>Chitinophagaceae</taxon>
        <taxon>Pseudobacter</taxon>
    </lineage>
</organism>
<dbReference type="SUPFAM" id="SSF53448">
    <property type="entry name" value="Nucleotide-diphospho-sugar transferases"/>
    <property type="match status" value="1"/>
</dbReference>
<name>A0AAJ6BEK8_9BACT</name>
<dbReference type="Gene3D" id="3.90.550.10">
    <property type="entry name" value="Spore Coat Polysaccharide Biosynthesis Protein SpsA, Chain A"/>
    <property type="match status" value="1"/>
</dbReference>
<dbReference type="EC" id="2.4.-.-" evidence="2"/>
<protein>
    <submittedName>
        <fullName evidence="2">Glycosyltransferase</fullName>
        <ecNumber evidence="2">2.4.-.-</ecNumber>
    </submittedName>
</protein>
<keyword evidence="2" id="KW-0808">Transferase</keyword>
<accession>A0AAJ6BEK8</accession>
<keyword evidence="2" id="KW-0328">Glycosyltransferase</keyword>
<dbReference type="Pfam" id="PF00535">
    <property type="entry name" value="Glycos_transf_2"/>
    <property type="match status" value="1"/>
</dbReference>
<gene>
    <name evidence="2" type="ORF">P0Y53_16770</name>
</gene>
<dbReference type="InterPro" id="IPR029044">
    <property type="entry name" value="Nucleotide-diphossugar_trans"/>
</dbReference>
<dbReference type="AlphaFoldDB" id="A0AAJ6BEK8"/>
<evidence type="ECO:0000313" key="3">
    <source>
        <dbReference type="Proteomes" id="UP001220610"/>
    </source>
</evidence>
<dbReference type="EMBL" id="CP119311">
    <property type="protein sequence ID" value="WEK34143.1"/>
    <property type="molecule type" value="Genomic_DNA"/>
</dbReference>
<reference evidence="2" key="1">
    <citation type="submission" date="2023-03" db="EMBL/GenBank/DDBJ databases">
        <title>Andean soil-derived lignocellulolytic bacterial consortium as a source of novel taxa and putative plastic-active enzymes.</title>
        <authorList>
            <person name="Diaz-Garcia L."/>
            <person name="Chuvochina M."/>
            <person name="Feuerriegel G."/>
            <person name="Bunk B."/>
            <person name="Sproer C."/>
            <person name="Streit W.R."/>
            <person name="Rodriguez L.M."/>
            <person name="Overmann J."/>
            <person name="Jimenez D.J."/>
        </authorList>
    </citation>
    <scope>NUCLEOTIDE SEQUENCE</scope>
    <source>
        <strain evidence="2">MAG 7</strain>
    </source>
</reference>
<evidence type="ECO:0000259" key="1">
    <source>
        <dbReference type="Pfam" id="PF00535"/>
    </source>
</evidence>
<sequence>MKYSIVLPVRNGGHYVKECVDSILRQTLPDLNLVVLDNCSTDGTLAWLQSLRDERIILHPAPQPLSIEANWARIRTVPRNEFMTMIGHDDLLHPRYLEVMDQLIHRHPNATLYQAHYAYIDAEGRFVRDCLPMDEQQYVHEFLACQMGRTIDSTGTGYMMRSADYDRAGGMPSTYPNLIFADFALWLQLMTYGYKATAFERTFSYRVHNSVSRTTNGMAFLQAFGEYVKEIALLQTGNPLLQQAAERYGHDFLLFWCESLSHRLLKTPMADRSLKVDGLIQQFNQYAQQLIPGQAFRPLSVGRIRLARQLDSFGPTRSLFQWYRRQTGNPS</sequence>
<dbReference type="InterPro" id="IPR050834">
    <property type="entry name" value="Glycosyltransf_2"/>
</dbReference>
<dbReference type="Proteomes" id="UP001220610">
    <property type="component" value="Chromosome"/>
</dbReference>